<keyword evidence="1" id="KW-1133">Transmembrane helix</keyword>
<evidence type="ECO:0000256" key="1">
    <source>
        <dbReference type="SAM" id="Phobius"/>
    </source>
</evidence>
<feature type="transmembrane region" description="Helical" evidence="1">
    <location>
        <begin position="46"/>
        <end position="73"/>
    </location>
</feature>
<reference evidence="3" key="1">
    <citation type="submission" date="2025-08" db="UniProtKB">
        <authorList>
            <consortium name="RefSeq"/>
        </authorList>
    </citation>
    <scope>IDENTIFICATION</scope>
    <source>
        <tissue evidence="3">Fruit stalk</tissue>
    </source>
</reference>
<dbReference type="RefSeq" id="XP_022732584.1">
    <property type="nucleotide sequence ID" value="XM_022876849.1"/>
</dbReference>
<dbReference type="AlphaFoldDB" id="A0A6P5XWJ9"/>
<organism evidence="2 3">
    <name type="scientific">Durio zibethinus</name>
    <name type="common">Durian</name>
    <dbReference type="NCBI Taxonomy" id="66656"/>
    <lineage>
        <taxon>Eukaryota</taxon>
        <taxon>Viridiplantae</taxon>
        <taxon>Streptophyta</taxon>
        <taxon>Embryophyta</taxon>
        <taxon>Tracheophyta</taxon>
        <taxon>Spermatophyta</taxon>
        <taxon>Magnoliopsida</taxon>
        <taxon>eudicotyledons</taxon>
        <taxon>Gunneridae</taxon>
        <taxon>Pentapetalae</taxon>
        <taxon>rosids</taxon>
        <taxon>malvids</taxon>
        <taxon>Malvales</taxon>
        <taxon>Malvaceae</taxon>
        <taxon>Helicteroideae</taxon>
        <taxon>Durio</taxon>
    </lineage>
</organism>
<keyword evidence="1" id="KW-0472">Membrane</keyword>
<sequence length="151" mass="16797">MQLQMSGQGGFRFRSIIVHSLWITIIGIFLFRLATANTQEVIYIQIFSISGVVLATSPWIIQLLVSTAIIFLYRTKCYDLTWLLRLPSEEGSCCQGSRAVDEGSSTQVWVINGNAQGIVDGHEETKVINGLGMQLHIDGRSGPRLQRSRTV</sequence>
<evidence type="ECO:0000313" key="3">
    <source>
        <dbReference type="RefSeq" id="XP_022732584.1"/>
    </source>
</evidence>
<protein>
    <submittedName>
        <fullName evidence="3">Uncharacterized protein LOC111286709</fullName>
    </submittedName>
</protein>
<keyword evidence="1" id="KW-0812">Transmembrane</keyword>
<gene>
    <name evidence="3" type="primary">LOC111286709</name>
</gene>
<feature type="transmembrane region" description="Helical" evidence="1">
    <location>
        <begin position="12"/>
        <end position="34"/>
    </location>
</feature>
<proteinExistence type="predicted"/>
<dbReference type="KEGG" id="dzi:111286709"/>
<dbReference type="OrthoDB" id="1083961at2759"/>
<evidence type="ECO:0000313" key="2">
    <source>
        <dbReference type="Proteomes" id="UP000515121"/>
    </source>
</evidence>
<dbReference type="GeneID" id="111286709"/>
<keyword evidence="2" id="KW-1185">Reference proteome</keyword>
<name>A0A6P5XWJ9_DURZI</name>
<dbReference type="Proteomes" id="UP000515121">
    <property type="component" value="Unplaced"/>
</dbReference>
<accession>A0A6P5XWJ9</accession>